<accession>A0AAD9PRM8</accession>
<name>A0AAD9PRM8_ACRCE</name>
<evidence type="ECO:0000313" key="1">
    <source>
        <dbReference type="EMBL" id="KAK2547648.1"/>
    </source>
</evidence>
<sequence length="105" mass="11366">VFSLQLQALGWLNPAVNVSVCGKFVPAVGIRTAVVDDFAQVTSREVLDYLSQSTDTTKSVPVVFAIDESCNLKDIQSRTNGKVRTFKGVKVPKSLLQKDVLAKIG</sequence>
<dbReference type="EMBL" id="JARQWQ010000174">
    <property type="protein sequence ID" value="KAK2547648.1"/>
    <property type="molecule type" value="Genomic_DNA"/>
</dbReference>
<organism evidence="1 2">
    <name type="scientific">Acropora cervicornis</name>
    <name type="common">Staghorn coral</name>
    <dbReference type="NCBI Taxonomy" id="6130"/>
    <lineage>
        <taxon>Eukaryota</taxon>
        <taxon>Metazoa</taxon>
        <taxon>Cnidaria</taxon>
        <taxon>Anthozoa</taxon>
        <taxon>Hexacorallia</taxon>
        <taxon>Scleractinia</taxon>
        <taxon>Astrocoeniina</taxon>
        <taxon>Acroporidae</taxon>
        <taxon>Acropora</taxon>
    </lineage>
</organism>
<keyword evidence="2" id="KW-1185">Reference proteome</keyword>
<feature type="non-terminal residue" evidence="1">
    <location>
        <position position="105"/>
    </location>
</feature>
<dbReference type="AlphaFoldDB" id="A0AAD9PRM8"/>
<feature type="non-terminal residue" evidence="1">
    <location>
        <position position="1"/>
    </location>
</feature>
<reference evidence="1" key="1">
    <citation type="journal article" date="2023" name="G3 (Bethesda)">
        <title>Whole genome assembly and annotation of the endangered Caribbean coral Acropora cervicornis.</title>
        <authorList>
            <person name="Selwyn J.D."/>
            <person name="Vollmer S.V."/>
        </authorList>
    </citation>
    <scope>NUCLEOTIDE SEQUENCE</scope>
    <source>
        <strain evidence="1">K2</strain>
    </source>
</reference>
<evidence type="ECO:0000313" key="2">
    <source>
        <dbReference type="Proteomes" id="UP001249851"/>
    </source>
</evidence>
<gene>
    <name evidence="1" type="ORF">P5673_032345</name>
</gene>
<comment type="caution">
    <text evidence="1">The sequence shown here is derived from an EMBL/GenBank/DDBJ whole genome shotgun (WGS) entry which is preliminary data.</text>
</comment>
<dbReference type="Proteomes" id="UP001249851">
    <property type="component" value="Unassembled WGS sequence"/>
</dbReference>
<reference evidence="1" key="2">
    <citation type="journal article" date="2023" name="Science">
        <title>Genomic signatures of disease resistance in endangered staghorn corals.</title>
        <authorList>
            <person name="Vollmer S.V."/>
            <person name="Selwyn J.D."/>
            <person name="Despard B.A."/>
            <person name="Roesel C.L."/>
        </authorList>
    </citation>
    <scope>NUCLEOTIDE SEQUENCE</scope>
    <source>
        <strain evidence="1">K2</strain>
    </source>
</reference>
<protein>
    <submittedName>
        <fullName evidence="1">Uncharacterized protein</fullName>
    </submittedName>
</protein>
<proteinExistence type="predicted"/>